<evidence type="ECO:0000313" key="1">
    <source>
        <dbReference type="EMBL" id="AGM25675.1"/>
    </source>
</evidence>
<keyword evidence="2" id="KW-1185">Reference proteome</keyword>
<dbReference type="AlphaFoldDB" id="R4UHS7"/>
<dbReference type="PATRIC" id="fig|1276229.3.peg.78"/>
<dbReference type="Proteomes" id="UP000013963">
    <property type="component" value="Chromosome"/>
</dbReference>
<dbReference type="KEGG" id="ssyr:SSYRP_v1c00790"/>
<reference evidence="1 2" key="1">
    <citation type="journal article" date="2013" name="Genome Biol. Evol.">
        <title>Complete genomes of two dipteran-associated spiroplasmas provided insights into the origin, dynamics, and impacts of viral invasion in spiroplasma.</title>
        <authorList>
            <person name="Ku C."/>
            <person name="Lo W.S."/>
            <person name="Chen L.L."/>
            <person name="Kuo C.H."/>
        </authorList>
    </citation>
    <scope>NUCLEOTIDE SEQUENCE [LARGE SCALE GENOMIC DNA]</scope>
    <source>
        <strain evidence="1">EA-1</strain>
    </source>
</reference>
<dbReference type="OrthoDB" id="389475at2"/>
<proteinExistence type="predicted"/>
<dbReference type="EMBL" id="CP005078">
    <property type="protein sequence ID" value="AGM25675.1"/>
    <property type="molecule type" value="Genomic_DNA"/>
</dbReference>
<name>R4UHS7_9MOLU</name>
<organism evidence="1 2">
    <name type="scientific">Spiroplasma syrphidicola EA-1</name>
    <dbReference type="NCBI Taxonomy" id="1276229"/>
    <lineage>
        <taxon>Bacteria</taxon>
        <taxon>Bacillati</taxon>
        <taxon>Mycoplasmatota</taxon>
        <taxon>Mollicutes</taxon>
        <taxon>Entomoplasmatales</taxon>
        <taxon>Spiroplasmataceae</taxon>
        <taxon>Spiroplasma</taxon>
    </lineage>
</organism>
<evidence type="ECO:0000313" key="2">
    <source>
        <dbReference type="Proteomes" id="UP000013963"/>
    </source>
</evidence>
<dbReference type="HOGENOM" id="CLU_1110849_0_0_14"/>
<gene>
    <name evidence="1" type="ORF">SSYRP_v1c00790</name>
</gene>
<sequence>MKHLISLLGIVGLTTTVVTPVVSVNQENNLTANINDENYINYDKKQAMDFTDYAIFQLGSSVEQTDVTTKLNLIRLAYPSVSQAYEFLNDVEHTSDIVQAKKLLLEGADYIDQAARQGNNDAMNNYSGKAIKVLSTALKYISYNINDIRHQAMDFTDYAIFQLGSSVEQTDVTTKLNLIRLAYPSVSQAYEFLNDVEHTSDIVQAKKLLLEGADYIDQAARQGNNDAMNNYSGKAIKVLSTALKYIGFSLL</sequence>
<dbReference type="RefSeq" id="WP_016340336.1">
    <property type="nucleotide sequence ID" value="NC_021284.1"/>
</dbReference>
<accession>R4UHS7</accession>
<protein>
    <submittedName>
        <fullName evidence="1">Uncharacterized protein</fullName>
    </submittedName>
</protein>